<dbReference type="PANTHER" id="PTHR34406:SF1">
    <property type="entry name" value="PROTEIN YCEI"/>
    <property type="match status" value="1"/>
</dbReference>
<proteinExistence type="inferred from homology"/>
<keyword evidence="4" id="KW-1185">Reference proteome</keyword>
<accession>A0A7T1TCY4</accession>
<dbReference type="SUPFAM" id="SSF101874">
    <property type="entry name" value="YceI-like"/>
    <property type="match status" value="1"/>
</dbReference>
<evidence type="ECO:0000313" key="3">
    <source>
        <dbReference type="EMBL" id="QPP10694.1"/>
    </source>
</evidence>
<dbReference type="Proteomes" id="UP000595046">
    <property type="component" value="Chromosome"/>
</dbReference>
<dbReference type="InterPro" id="IPR007372">
    <property type="entry name" value="Lipid/polyisoprenoid-bd_YceI"/>
</dbReference>
<dbReference type="SMART" id="SM00867">
    <property type="entry name" value="YceI"/>
    <property type="match status" value="1"/>
</dbReference>
<gene>
    <name evidence="3" type="ORF">G4Z16_14120</name>
</gene>
<sequence>MAVLGVAGVLVVPQLYASWANSKAEKAPELEDSGKSESFKASDLEGAWKVGGGGSFAGYRVKEVLRGENVTVTGRSKSVTGSLNVDGGTLREARFSVDVADIKTPEATRDVYFRKNAMETDKFPKAGFKVTKPVDVGALADGRTHNVKLKGDLTVHGVQRPVSFTAKTQAGPNKTKIVGSIPITFQDFGVKAPSLGFVKVENQGSVEFSLAAEPS</sequence>
<dbReference type="KEGG" id="sbat:G4Z16_14120"/>
<dbReference type="AlphaFoldDB" id="A0A7T1TCY4"/>
<feature type="domain" description="Lipid/polyisoprenoid-binding YceI-like" evidence="2">
    <location>
        <begin position="47"/>
        <end position="213"/>
    </location>
</feature>
<comment type="similarity">
    <text evidence="1">Belongs to the UPF0312 family.</text>
</comment>
<protein>
    <submittedName>
        <fullName evidence="3">YceI family protein</fullName>
    </submittedName>
</protein>
<dbReference type="Gene3D" id="2.40.128.110">
    <property type="entry name" value="Lipid/polyisoprenoid-binding, YceI-like"/>
    <property type="match status" value="1"/>
</dbReference>
<evidence type="ECO:0000256" key="1">
    <source>
        <dbReference type="ARBA" id="ARBA00008812"/>
    </source>
</evidence>
<dbReference type="PANTHER" id="PTHR34406">
    <property type="entry name" value="PROTEIN YCEI"/>
    <property type="match status" value="1"/>
</dbReference>
<dbReference type="InterPro" id="IPR036761">
    <property type="entry name" value="TTHA0802/YceI-like_sf"/>
</dbReference>
<reference evidence="4" key="1">
    <citation type="submission" date="2020-02" db="EMBL/GenBank/DDBJ databases">
        <title>Streptomyces sp. ASO4wet.</title>
        <authorList>
            <person name="Risdian C."/>
            <person name="Landwehr W."/>
            <person name="Schupp P."/>
            <person name="Wink J."/>
        </authorList>
    </citation>
    <scope>NUCLEOTIDE SEQUENCE [LARGE SCALE GENOMIC DNA]</scope>
    <source>
        <strain evidence="4">ASO4wet</strain>
    </source>
</reference>
<dbReference type="EMBL" id="CP048882">
    <property type="protein sequence ID" value="QPP10694.1"/>
    <property type="molecule type" value="Genomic_DNA"/>
</dbReference>
<evidence type="ECO:0000313" key="4">
    <source>
        <dbReference type="Proteomes" id="UP000595046"/>
    </source>
</evidence>
<dbReference type="Pfam" id="PF04264">
    <property type="entry name" value="YceI"/>
    <property type="match status" value="1"/>
</dbReference>
<organism evidence="3 4">
    <name type="scientific">Streptomyces bathyalis</name>
    <dbReference type="NCBI Taxonomy" id="2710756"/>
    <lineage>
        <taxon>Bacteria</taxon>
        <taxon>Bacillati</taxon>
        <taxon>Actinomycetota</taxon>
        <taxon>Actinomycetes</taxon>
        <taxon>Kitasatosporales</taxon>
        <taxon>Streptomycetaceae</taxon>
        <taxon>Streptomyces</taxon>
    </lineage>
</organism>
<evidence type="ECO:0000259" key="2">
    <source>
        <dbReference type="SMART" id="SM00867"/>
    </source>
</evidence>
<name>A0A7T1TCY4_9ACTN</name>